<evidence type="ECO:0000313" key="2">
    <source>
        <dbReference type="EMBL" id="MBO1268793.1"/>
    </source>
</evidence>
<dbReference type="CDD" id="cd00158">
    <property type="entry name" value="RHOD"/>
    <property type="match status" value="1"/>
</dbReference>
<dbReference type="AlphaFoldDB" id="A0A939HK66"/>
<dbReference type="SMART" id="SM00450">
    <property type="entry name" value="RHOD"/>
    <property type="match status" value="1"/>
</dbReference>
<proteinExistence type="predicted"/>
<dbReference type="EMBL" id="JAFNLL010000029">
    <property type="protein sequence ID" value="MBO1268793.1"/>
    <property type="molecule type" value="Genomic_DNA"/>
</dbReference>
<dbReference type="Proteomes" id="UP000664164">
    <property type="component" value="Unassembled WGS sequence"/>
</dbReference>
<feature type="domain" description="Rhodanese" evidence="1">
    <location>
        <begin position="27"/>
        <end position="113"/>
    </location>
</feature>
<protein>
    <submittedName>
        <fullName evidence="2">Rhodanese-like domain-containing protein</fullName>
    </submittedName>
</protein>
<dbReference type="InterPro" id="IPR050229">
    <property type="entry name" value="GlpE_sulfurtransferase"/>
</dbReference>
<gene>
    <name evidence="2" type="ORF">J1902_12565</name>
</gene>
<sequence length="113" mass="11987">MGLLNSLKSMFAKPYKTIGVIEAKALMSSGATLIDVRTTQEWRSGHPHQAKHIPLDRLQSNTAGIPQARPVIAICQSGIRSASAARTLAGKGYDAYSIRGGMGAWRAAGAPVR</sequence>
<accession>A0A939HK66</accession>
<evidence type="ECO:0000313" key="3">
    <source>
        <dbReference type="Proteomes" id="UP000664164"/>
    </source>
</evidence>
<dbReference type="Gene3D" id="3.40.250.10">
    <property type="entry name" value="Rhodanese-like domain"/>
    <property type="match status" value="1"/>
</dbReference>
<organism evidence="2 3">
    <name type="scientific">Arthrobacter cavernae</name>
    <dbReference type="NCBI Taxonomy" id="2817681"/>
    <lineage>
        <taxon>Bacteria</taxon>
        <taxon>Bacillati</taxon>
        <taxon>Actinomycetota</taxon>
        <taxon>Actinomycetes</taxon>
        <taxon>Micrococcales</taxon>
        <taxon>Micrococcaceae</taxon>
        <taxon>Arthrobacter</taxon>
    </lineage>
</organism>
<dbReference type="SUPFAM" id="SSF52821">
    <property type="entry name" value="Rhodanese/Cell cycle control phosphatase"/>
    <property type="match status" value="1"/>
</dbReference>
<keyword evidence="3" id="KW-1185">Reference proteome</keyword>
<name>A0A939HK66_9MICC</name>
<reference evidence="2" key="1">
    <citation type="submission" date="2021-03" db="EMBL/GenBank/DDBJ databases">
        <title>A new species, PO-11, isolated from a karst cave deposit.</title>
        <authorList>
            <person name="Zhaoxiaoyong W."/>
        </authorList>
    </citation>
    <scope>NUCLEOTIDE SEQUENCE</scope>
    <source>
        <strain evidence="2">PO-11</strain>
    </source>
</reference>
<dbReference type="PANTHER" id="PTHR43031">
    <property type="entry name" value="FAD-DEPENDENT OXIDOREDUCTASE"/>
    <property type="match status" value="1"/>
</dbReference>
<dbReference type="InterPro" id="IPR001763">
    <property type="entry name" value="Rhodanese-like_dom"/>
</dbReference>
<dbReference type="InterPro" id="IPR036873">
    <property type="entry name" value="Rhodanese-like_dom_sf"/>
</dbReference>
<comment type="caution">
    <text evidence="2">The sequence shown here is derived from an EMBL/GenBank/DDBJ whole genome shotgun (WGS) entry which is preliminary data.</text>
</comment>
<dbReference type="PANTHER" id="PTHR43031:SF1">
    <property type="entry name" value="PYRIDINE NUCLEOTIDE-DISULPHIDE OXIDOREDUCTASE"/>
    <property type="match status" value="1"/>
</dbReference>
<dbReference type="PROSITE" id="PS50206">
    <property type="entry name" value="RHODANESE_3"/>
    <property type="match status" value="1"/>
</dbReference>
<evidence type="ECO:0000259" key="1">
    <source>
        <dbReference type="PROSITE" id="PS50206"/>
    </source>
</evidence>
<dbReference type="RefSeq" id="WP_207616587.1">
    <property type="nucleotide sequence ID" value="NZ_JAFNLL010000029.1"/>
</dbReference>
<dbReference type="Pfam" id="PF00581">
    <property type="entry name" value="Rhodanese"/>
    <property type="match status" value="1"/>
</dbReference>